<proteinExistence type="predicted"/>
<evidence type="ECO:0000313" key="2">
    <source>
        <dbReference type="EMBL" id="CAF5178880.1"/>
    </source>
</evidence>
<dbReference type="AlphaFoldDB" id="A0A8S3HD55"/>
<sequence length="267" mass="30373">YPNQRTIVRQGERAAYFYIILSGSAIPTYKRAADGNIETLDVLKRGCTFGEKGLMANSAQSFTVTSQTEIELLVLWKEDFKSIFMSTGRHCSKDNIEFLKNHVPFLHGFPVERLIETPNSIQHCHFRQSEVIAKDSRRMKHLFVVKKGSLDVWKCLEPSDCRRTMTKKNAVQIEEQILESEDEATGDNRTLFSEVQLSGDINESATHDNGLEADFRLSRLRRSSVQDQRISSALSAASQIANNDVKKFPGLVDKRDRLLLIDYDKLS</sequence>
<organism evidence="2 3">
    <name type="scientific">Rotaria magnacalcarata</name>
    <dbReference type="NCBI Taxonomy" id="392030"/>
    <lineage>
        <taxon>Eukaryota</taxon>
        <taxon>Metazoa</taxon>
        <taxon>Spiralia</taxon>
        <taxon>Gnathifera</taxon>
        <taxon>Rotifera</taxon>
        <taxon>Eurotatoria</taxon>
        <taxon>Bdelloidea</taxon>
        <taxon>Philodinida</taxon>
        <taxon>Philodinidae</taxon>
        <taxon>Rotaria</taxon>
    </lineage>
</organism>
<evidence type="ECO:0000259" key="1">
    <source>
        <dbReference type="PROSITE" id="PS50042"/>
    </source>
</evidence>
<dbReference type="InterPro" id="IPR018488">
    <property type="entry name" value="cNMP-bd_CS"/>
</dbReference>
<dbReference type="PROSITE" id="PS00888">
    <property type="entry name" value="CNMP_BINDING_1"/>
    <property type="match status" value="1"/>
</dbReference>
<dbReference type="CDD" id="cd00038">
    <property type="entry name" value="CAP_ED"/>
    <property type="match status" value="1"/>
</dbReference>
<dbReference type="InterPro" id="IPR018490">
    <property type="entry name" value="cNMP-bd_dom_sf"/>
</dbReference>
<dbReference type="InterPro" id="IPR000595">
    <property type="entry name" value="cNMP-bd_dom"/>
</dbReference>
<comment type="caution">
    <text evidence="2">The sequence shown here is derived from an EMBL/GenBank/DDBJ whole genome shotgun (WGS) entry which is preliminary data.</text>
</comment>
<feature type="non-terminal residue" evidence="2">
    <location>
        <position position="267"/>
    </location>
</feature>
<protein>
    <recommendedName>
        <fullName evidence="1">Cyclic nucleotide-binding domain-containing protein</fullName>
    </recommendedName>
</protein>
<feature type="non-terminal residue" evidence="2">
    <location>
        <position position="1"/>
    </location>
</feature>
<dbReference type="PANTHER" id="PTHR23011:SF28">
    <property type="entry name" value="CYCLIC NUCLEOTIDE-BINDING DOMAIN CONTAINING PROTEIN"/>
    <property type="match status" value="1"/>
</dbReference>
<name>A0A8S3HD55_9BILA</name>
<dbReference type="EMBL" id="CAJOBI010317152">
    <property type="protein sequence ID" value="CAF5178880.1"/>
    <property type="molecule type" value="Genomic_DNA"/>
</dbReference>
<dbReference type="Proteomes" id="UP000676336">
    <property type="component" value="Unassembled WGS sequence"/>
</dbReference>
<accession>A0A8S3HD55</accession>
<dbReference type="Pfam" id="PF00027">
    <property type="entry name" value="cNMP_binding"/>
    <property type="match status" value="1"/>
</dbReference>
<evidence type="ECO:0000313" key="3">
    <source>
        <dbReference type="Proteomes" id="UP000676336"/>
    </source>
</evidence>
<dbReference type="PROSITE" id="PS50042">
    <property type="entry name" value="CNMP_BINDING_3"/>
    <property type="match status" value="1"/>
</dbReference>
<gene>
    <name evidence="2" type="ORF">SMN809_LOCUS68317</name>
</gene>
<reference evidence="2" key="1">
    <citation type="submission" date="2021-02" db="EMBL/GenBank/DDBJ databases">
        <authorList>
            <person name="Nowell W R."/>
        </authorList>
    </citation>
    <scope>NUCLEOTIDE SEQUENCE</scope>
</reference>
<dbReference type="Gene3D" id="2.60.120.10">
    <property type="entry name" value="Jelly Rolls"/>
    <property type="match status" value="2"/>
</dbReference>
<dbReference type="PANTHER" id="PTHR23011">
    <property type="entry name" value="CYCLIC NUCLEOTIDE-BINDING DOMAIN CONTAINING PROTEIN"/>
    <property type="match status" value="1"/>
</dbReference>
<dbReference type="InterPro" id="IPR014710">
    <property type="entry name" value="RmlC-like_jellyroll"/>
</dbReference>
<dbReference type="SUPFAM" id="SSF51206">
    <property type="entry name" value="cAMP-binding domain-like"/>
    <property type="match status" value="2"/>
</dbReference>
<feature type="domain" description="Cyclic nucleotide-binding" evidence="1">
    <location>
        <begin position="1"/>
        <end position="101"/>
    </location>
</feature>